<dbReference type="EMBL" id="LSSL01000189">
    <property type="protein sequence ID" value="OLY85205.1"/>
    <property type="molecule type" value="Genomic_DNA"/>
</dbReference>
<evidence type="ECO:0000313" key="1">
    <source>
        <dbReference type="EMBL" id="OLY85205.1"/>
    </source>
</evidence>
<organism evidence="1 2">
    <name type="scientific">Smittium mucronatum</name>
    <dbReference type="NCBI Taxonomy" id="133383"/>
    <lineage>
        <taxon>Eukaryota</taxon>
        <taxon>Fungi</taxon>
        <taxon>Fungi incertae sedis</taxon>
        <taxon>Zoopagomycota</taxon>
        <taxon>Kickxellomycotina</taxon>
        <taxon>Harpellomycetes</taxon>
        <taxon>Harpellales</taxon>
        <taxon>Legeriomycetaceae</taxon>
        <taxon>Smittium</taxon>
    </lineage>
</organism>
<dbReference type="AlphaFoldDB" id="A0A1R0H7P9"/>
<gene>
    <name evidence="1" type="ORF">AYI68_g606</name>
</gene>
<sequence length="68" mass="7313">MWLRLGSFLRGAVEVETAGWESRVRGGTTCTGCCCCCCCCWGTSSMQSIRSGVGKEGELDKTRRGVSL</sequence>
<proteinExistence type="predicted"/>
<dbReference type="Proteomes" id="UP000187455">
    <property type="component" value="Unassembled WGS sequence"/>
</dbReference>
<comment type="caution">
    <text evidence="1">The sequence shown here is derived from an EMBL/GenBank/DDBJ whole genome shotgun (WGS) entry which is preliminary data.</text>
</comment>
<accession>A0A1R0H7P9</accession>
<evidence type="ECO:0000313" key="2">
    <source>
        <dbReference type="Proteomes" id="UP000187455"/>
    </source>
</evidence>
<protein>
    <submittedName>
        <fullName evidence="1">Uncharacterized protein</fullName>
    </submittedName>
</protein>
<reference evidence="1 2" key="1">
    <citation type="journal article" date="2016" name="Mol. Biol. Evol.">
        <title>Genome-Wide Survey of Gut Fungi (Harpellales) Reveals the First Horizontally Transferred Ubiquitin Gene from a Mosquito Host.</title>
        <authorList>
            <person name="Wang Y."/>
            <person name="White M.M."/>
            <person name="Kvist S."/>
            <person name="Moncalvo J.M."/>
        </authorList>
    </citation>
    <scope>NUCLEOTIDE SEQUENCE [LARGE SCALE GENOMIC DNA]</scope>
    <source>
        <strain evidence="1 2">ALG-7-W6</strain>
    </source>
</reference>
<name>A0A1R0H7P9_9FUNG</name>
<keyword evidence="2" id="KW-1185">Reference proteome</keyword>